<dbReference type="InterPro" id="IPR003786">
    <property type="entry name" value="FdhD"/>
</dbReference>
<dbReference type="Proteomes" id="UP000592181">
    <property type="component" value="Unassembled WGS sequence"/>
</dbReference>
<feature type="binding site" evidence="3">
    <location>
        <begin position="250"/>
        <end position="255"/>
    </location>
    <ligand>
        <name>Mo-bis(molybdopterin guanine dinucleotide)</name>
        <dbReference type="ChEBI" id="CHEBI:60539"/>
    </ligand>
</feature>
<evidence type="ECO:0000313" key="5">
    <source>
        <dbReference type="Proteomes" id="UP000592181"/>
    </source>
</evidence>
<comment type="caution">
    <text evidence="4">The sequence shown here is derived from an EMBL/GenBank/DDBJ whole genome shotgun (WGS) entry which is preliminary data.</text>
</comment>
<reference evidence="4 5" key="1">
    <citation type="submission" date="2020-07" db="EMBL/GenBank/DDBJ databases">
        <title>Sequencing the genomes of 1000 actinobacteria strains.</title>
        <authorList>
            <person name="Klenk H.-P."/>
        </authorList>
    </citation>
    <scope>NUCLEOTIDE SEQUENCE [LARGE SCALE GENOMIC DNA]</scope>
    <source>
        <strain evidence="4 5">DSM 24723</strain>
    </source>
</reference>
<dbReference type="SUPFAM" id="SSF53927">
    <property type="entry name" value="Cytidine deaminase-like"/>
    <property type="match status" value="1"/>
</dbReference>
<dbReference type="PIRSF" id="PIRSF015626">
    <property type="entry name" value="FdhD"/>
    <property type="match status" value="1"/>
</dbReference>
<dbReference type="PANTHER" id="PTHR30592:SF1">
    <property type="entry name" value="SULFUR CARRIER PROTEIN FDHD"/>
    <property type="match status" value="1"/>
</dbReference>
<gene>
    <name evidence="3" type="primary">fdhD</name>
    <name evidence="4" type="ORF">BJY28_002499</name>
</gene>
<dbReference type="HAMAP" id="MF_00187">
    <property type="entry name" value="FdhD"/>
    <property type="match status" value="1"/>
</dbReference>
<comment type="subcellular location">
    <subcellularLocation>
        <location evidence="3">Cytoplasm</location>
    </subcellularLocation>
</comment>
<evidence type="ECO:0000256" key="1">
    <source>
        <dbReference type="ARBA" id="ARBA00022490"/>
    </source>
</evidence>
<evidence type="ECO:0000313" key="4">
    <source>
        <dbReference type="EMBL" id="NYG38030.1"/>
    </source>
</evidence>
<dbReference type="Gene3D" id="3.10.20.10">
    <property type="match status" value="1"/>
</dbReference>
<comment type="similarity">
    <text evidence="3">Belongs to the FdhD family.</text>
</comment>
<dbReference type="NCBIfam" id="TIGR00129">
    <property type="entry name" value="fdhD_narQ"/>
    <property type="match status" value="1"/>
</dbReference>
<dbReference type="Gene3D" id="3.40.140.10">
    <property type="entry name" value="Cytidine Deaminase, domain 2"/>
    <property type="match status" value="1"/>
</dbReference>
<dbReference type="NCBIfam" id="NF001943">
    <property type="entry name" value="PRK00724.1-2"/>
    <property type="match status" value="1"/>
</dbReference>
<dbReference type="GO" id="GO:0005737">
    <property type="term" value="C:cytoplasm"/>
    <property type="evidence" value="ECO:0007669"/>
    <property type="project" value="UniProtKB-SubCell"/>
</dbReference>
<keyword evidence="5" id="KW-1185">Reference proteome</keyword>
<evidence type="ECO:0000256" key="2">
    <source>
        <dbReference type="ARBA" id="ARBA00023150"/>
    </source>
</evidence>
<name>A0A852X958_9MICO</name>
<sequence>MGRLTRRRRATRIVDGSASTRVETLAVEEPLEIRLGEAPFTLTMRSPGHDVELAHGLLRAEGVIASADDVAVARFCTETDLNVLEVHLRPGVTAPPVSATRSLAAYGGCGLCGSSTVATVADRPRPQAPPPARSRLDPEVVTRAAEQLRRDQRVFASTGGVHGAAAADVDGTLLVVREDIGRHNAVDKVLGHLLMQAAPPPPLLLVSSRASFEIVAKAAMSGVAVLACVSAPSSLAVEAAEELGVTLLAFVREDRLTVYSHPERIVGPGG</sequence>
<dbReference type="GO" id="GO:0016783">
    <property type="term" value="F:sulfurtransferase activity"/>
    <property type="evidence" value="ECO:0007669"/>
    <property type="project" value="InterPro"/>
</dbReference>
<evidence type="ECO:0000256" key="3">
    <source>
        <dbReference type="HAMAP-Rule" id="MF_00187"/>
    </source>
</evidence>
<dbReference type="RefSeq" id="WP_179463291.1">
    <property type="nucleotide sequence ID" value="NZ_JACBZX010000001.1"/>
</dbReference>
<accession>A0A852X958</accession>
<dbReference type="GO" id="GO:0097163">
    <property type="term" value="F:sulfur carrier activity"/>
    <property type="evidence" value="ECO:0007669"/>
    <property type="project" value="UniProtKB-UniRule"/>
</dbReference>
<keyword evidence="1 3" id="KW-0963">Cytoplasm</keyword>
<protein>
    <recommendedName>
        <fullName evidence="3">Sulfur carrier protein FdhD</fullName>
    </recommendedName>
</protein>
<comment type="function">
    <text evidence="3">Required for formate dehydrogenase (FDH) activity. Acts as a sulfur carrier protein that transfers sulfur from IscS to the molybdenum cofactor prior to its insertion into FDH.</text>
</comment>
<dbReference type="PANTHER" id="PTHR30592">
    <property type="entry name" value="FORMATE DEHYDROGENASE"/>
    <property type="match status" value="1"/>
</dbReference>
<dbReference type="AlphaFoldDB" id="A0A852X958"/>
<dbReference type="InterPro" id="IPR016193">
    <property type="entry name" value="Cytidine_deaminase-like"/>
</dbReference>
<dbReference type="EMBL" id="JACBZX010000001">
    <property type="protein sequence ID" value="NYG38030.1"/>
    <property type="molecule type" value="Genomic_DNA"/>
</dbReference>
<feature type="active site" description="Cysteine persulfide intermediate" evidence="3">
    <location>
        <position position="109"/>
    </location>
</feature>
<dbReference type="GO" id="GO:0006777">
    <property type="term" value="P:Mo-molybdopterin cofactor biosynthetic process"/>
    <property type="evidence" value="ECO:0007669"/>
    <property type="project" value="UniProtKB-UniRule"/>
</dbReference>
<proteinExistence type="inferred from homology"/>
<keyword evidence="2 3" id="KW-0501">Molybdenum cofactor biosynthesis</keyword>
<dbReference type="Pfam" id="PF02634">
    <property type="entry name" value="FdhD-NarQ"/>
    <property type="match status" value="1"/>
</dbReference>
<organism evidence="4 5">
    <name type="scientific">Janibacter alkaliphilus</name>
    <dbReference type="NCBI Taxonomy" id="1069963"/>
    <lineage>
        <taxon>Bacteria</taxon>
        <taxon>Bacillati</taxon>
        <taxon>Actinomycetota</taxon>
        <taxon>Actinomycetes</taxon>
        <taxon>Micrococcales</taxon>
        <taxon>Intrasporangiaceae</taxon>
        <taxon>Janibacter</taxon>
    </lineage>
</organism>